<dbReference type="RefSeq" id="WP_185002557.1">
    <property type="nucleotide sequence ID" value="NZ_BAAAUI010000012.1"/>
</dbReference>
<dbReference type="InterPro" id="IPR036852">
    <property type="entry name" value="Peptidase_S8/S53_dom_sf"/>
</dbReference>
<dbReference type="InterPro" id="IPR023828">
    <property type="entry name" value="Peptidase_S8_Ser-AS"/>
</dbReference>
<feature type="domain" description="Peptidase S8/S53" evidence="9">
    <location>
        <begin position="145"/>
        <end position="372"/>
    </location>
</feature>
<dbReference type="Pfam" id="PF05922">
    <property type="entry name" value="Inhibitor_I9"/>
    <property type="match status" value="1"/>
</dbReference>
<dbReference type="GO" id="GO:0004252">
    <property type="term" value="F:serine-type endopeptidase activity"/>
    <property type="evidence" value="ECO:0007669"/>
    <property type="project" value="UniProtKB-UniRule"/>
</dbReference>
<evidence type="ECO:0000259" key="9">
    <source>
        <dbReference type="Pfam" id="PF00082"/>
    </source>
</evidence>
<comment type="caution">
    <text evidence="11">The sequence shown here is derived from an EMBL/GenBank/DDBJ whole genome shotgun (WGS) entry which is preliminary data.</text>
</comment>
<dbReference type="InterPro" id="IPR050131">
    <property type="entry name" value="Peptidase_S8_subtilisin-like"/>
</dbReference>
<dbReference type="CDD" id="cd04077">
    <property type="entry name" value="Peptidases_S8_PCSK9_ProteinaseK_like"/>
    <property type="match status" value="1"/>
</dbReference>
<evidence type="ECO:0000256" key="7">
    <source>
        <dbReference type="SAM" id="MobiDB-lite"/>
    </source>
</evidence>
<dbReference type="GO" id="GO:0006508">
    <property type="term" value="P:proteolysis"/>
    <property type="evidence" value="ECO:0007669"/>
    <property type="project" value="UniProtKB-KW"/>
</dbReference>
<feature type="active site" description="Charge relay system" evidence="5">
    <location>
        <position position="336"/>
    </location>
</feature>
<keyword evidence="3 5" id="KW-0378">Hydrolase</keyword>
<dbReference type="Proteomes" id="UP000533598">
    <property type="component" value="Unassembled WGS sequence"/>
</dbReference>
<dbReference type="SUPFAM" id="SSF52743">
    <property type="entry name" value="Subtilisin-like"/>
    <property type="match status" value="1"/>
</dbReference>
<dbReference type="InterPro" id="IPR037045">
    <property type="entry name" value="S8pro/Inhibitor_I9_sf"/>
</dbReference>
<dbReference type="InterPro" id="IPR010259">
    <property type="entry name" value="S8pro/Inhibitor_I9"/>
</dbReference>
<organism evidence="11 12">
    <name type="scientific">Crossiella cryophila</name>
    <dbReference type="NCBI Taxonomy" id="43355"/>
    <lineage>
        <taxon>Bacteria</taxon>
        <taxon>Bacillati</taxon>
        <taxon>Actinomycetota</taxon>
        <taxon>Actinomycetes</taxon>
        <taxon>Pseudonocardiales</taxon>
        <taxon>Pseudonocardiaceae</taxon>
        <taxon>Crossiella</taxon>
    </lineage>
</organism>
<accession>A0A7W7C906</accession>
<dbReference type="FunFam" id="3.40.50.200:FF:000014">
    <property type="entry name" value="Proteinase K"/>
    <property type="match status" value="1"/>
</dbReference>
<evidence type="ECO:0000313" key="12">
    <source>
        <dbReference type="Proteomes" id="UP000533598"/>
    </source>
</evidence>
<dbReference type="EMBL" id="JACHMH010000001">
    <property type="protein sequence ID" value="MBB4676782.1"/>
    <property type="molecule type" value="Genomic_DNA"/>
</dbReference>
<sequence length="390" mass="39627">MSKTTRALSVALLSAVAVSGFAALPAQAAEGAVRGADAATAVPGSYLVVLKDQAAKASPDTVSGKVGAQVRRTFSTALNGFEVTADARAARRLAADPNVAYVEQNQVVSLTATQPNPPSWGLDRIDQRNLPLDNSYTYSNTAAAVHIYILDTGIRATHQQFSGRVGNGFDFVDNDSNPDDANGHGTHVAGTAAGTAYGVAKAARLHGVRVLNAQGSGTTAGVIAGVDWITRNAVKPAVANVSLGGGVSPTLDAAVQRSIASGVTYSIAAGNNGVDAVNNSPARVEQAITVGATSRTDAKASWSAFGPRVDLFAPGVDITSSWRTSDTATFTGSGTSFAAPHVTGAAALYLSTNPTATPQQVRDALVAKSTPNKVTSPGAGSPNRLLYTGP</sequence>
<feature type="chain" id="PRO_5031338543" evidence="8">
    <location>
        <begin position="29"/>
        <end position="390"/>
    </location>
</feature>
<evidence type="ECO:0000259" key="10">
    <source>
        <dbReference type="Pfam" id="PF05922"/>
    </source>
</evidence>
<dbReference type="PRINTS" id="PR00723">
    <property type="entry name" value="SUBTILISIN"/>
</dbReference>
<dbReference type="Pfam" id="PF00082">
    <property type="entry name" value="Peptidase_S8"/>
    <property type="match status" value="1"/>
</dbReference>
<dbReference type="PROSITE" id="PS00136">
    <property type="entry name" value="SUBTILASE_ASP"/>
    <property type="match status" value="1"/>
</dbReference>
<dbReference type="InterPro" id="IPR023827">
    <property type="entry name" value="Peptidase_S8_Asp-AS"/>
</dbReference>
<keyword evidence="2 5" id="KW-0645">Protease</keyword>
<dbReference type="InterPro" id="IPR000209">
    <property type="entry name" value="Peptidase_S8/S53_dom"/>
</dbReference>
<dbReference type="PANTHER" id="PTHR43806">
    <property type="entry name" value="PEPTIDASE S8"/>
    <property type="match status" value="1"/>
</dbReference>
<comment type="similarity">
    <text evidence="1 5 6">Belongs to the peptidase S8 family.</text>
</comment>
<keyword evidence="4 5" id="KW-0720">Serine protease</keyword>
<dbReference type="Gene3D" id="3.40.50.200">
    <property type="entry name" value="Peptidase S8/S53 domain"/>
    <property type="match status" value="1"/>
</dbReference>
<proteinExistence type="inferred from homology"/>
<dbReference type="PROSITE" id="PS00137">
    <property type="entry name" value="SUBTILASE_HIS"/>
    <property type="match status" value="1"/>
</dbReference>
<keyword evidence="12" id="KW-1185">Reference proteome</keyword>
<feature type="region of interest" description="Disordered" evidence="7">
    <location>
        <begin position="369"/>
        <end position="390"/>
    </location>
</feature>
<name>A0A7W7C906_9PSEU</name>
<keyword evidence="8" id="KW-0732">Signal</keyword>
<evidence type="ECO:0000256" key="3">
    <source>
        <dbReference type="ARBA" id="ARBA00022801"/>
    </source>
</evidence>
<evidence type="ECO:0000256" key="6">
    <source>
        <dbReference type="RuleBase" id="RU003355"/>
    </source>
</evidence>
<dbReference type="GO" id="GO:0005615">
    <property type="term" value="C:extracellular space"/>
    <property type="evidence" value="ECO:0007669"/>
    <property type="project" value="TreeGrafter"/>
</dbReference>
<dbReference type="Gene3D" id="3.30.70.80">
    <property type="entry name" value="Peptidase S8 propeptide/proteinase inhibitor I9"/>
    <property type="match status" value="1"/>
</dbReference>
<protein>
    <submittedName>
        <fullName evidence="11">Subtilisin family serine protease</fullName>
    </submittedName>
</protein>
<dbReference type="PROSITE" id="PS00138">
    <property type="entry name" value="SUBTILASE_SER"/>
    <property type="match status" value="1"/>
</dbReference>
<dbReference type="SUPFAM" id="SSF54897">
    <property type="entry name" value="Protease propeptides/inhibitors"/>
    <property type="match status" value="1"/>
</dbReference>
<feature type="active site" description="Charge relay system" evidence="5">
    <location>
        <position position="151"/>
    </location>
</feature>
<gene>
    <name evidence="11" type="ORF">HNR67_002900</name>
</gene>
<feature type="domain" description="Inhibitor I9" evidence="10">
    <location>
        <begin position="64"/>
        <end position="110"/>
    </location>
</feature>
<evidence type="ECO:0000256" key="4">
    <source>
        <dbReference type="ARBA" id="ARBA00022825"/>
    </source>
</evidence>
<dbReference type="PANTHER" id="PTHR43806:SF11">
    <property type="entry name" value="CEREVISIN-RELATED"/>
    <property type="match status" value="1"/>
</dbReference>
<feature type="active site" description="Charge relay system" evidence="5">
    <location>
        <position position="184"/>
    </location>
</feature>
<evidence type="ECO:0000256" key="5">
    <source>
        <dbReference type="PROSITE-ProRule" id="PRU01240"/>
    </source>
</evidence>
<evidence type="ECO:0000256" key="8">
    <source>
        <dbReference type="SAM" id="SignalP"/>
    </source>
</evidence>
<dbReference type="PROSITE" id="PS51892">
    <property type="entry name" value="SUBTILASE"/>
    <property type="match status" value="1"/>
</dbReference>
<dbReference type="AlphaFoldDB" id="A0A7W7C906"/>
<reference evidence="11 12" key="1">
    <citation type="submission" date="2020-08" db="EMBL/GenBank/DDBJ databases">
        <title>Sequencing the genomes of 1000 actinobacteria strains.</title>
        <authorList>
            <person name="Klenk H.-P."/>
        </authorList>
    </citation>
    <scope>NUCLEOTIDE SEQUENCE [LARGE SCALE GENOMIC DNA]</scope>
    <source>
        <strain evidence="11 12">DSM 44230</strain>
    </source>
</reference>
<dbReference type="InterPro" id="IPR034193">
    <property type="entry name" value="PCSK9_ProteinaseK-like"/>
</dbReference>
<dbReference type="InterPro" id="IPR022398">
    <property type="entry name" value="Peptidase_S8_His-AS"/>
</dbReference>
<evidence type="ECO:0000313" key="11">
    <source>
        <dbReference type="EMBL" id="MBB4676782.1"/>
    </source>
</evidence>
<evidence type="ECO:0000256" key="2">
    <source>
        <dbReference type="ARBA" id="ARBA00022670"/>
    </source>
</evidence>
<dbReference type="InterPro" id="IPR015500">
    <property type="entry name" value="Peptidase_S8_subtilisin-rel"/>
</dbReference>
<feature type="signal peptide" evidence="8">
    <location>
        <begin position="1"/>
        <end position="28"/>
    </location>
</feature>
<evidence type="ECO:0000256" key="1">
    <source>
        <dbReference type="ARBA" id="ARBA00011073"/>
    </source>
</evidence>